<dbReference type="PANTHER" id="PTHR14969:SF62">
    <property type="entry name" value="DECAPRENYLPHOSPHORYL-5-PHOSPHORIBOSE PHOSPHATASE RV3807C-RELATED"/>
    <property type="match status" value="1"/>
</dbReference>
<evidence type="ECO:0000256" key="10">
    <source>
        <dbReference type="SAM" id="Phobius"/>
    </source>
</evidence>
<reference evidence="12 13" key="1">
    <citation type="submission" date="2016-07" db="EMBL/GenBank/DDBJ databases">
        <title>Developing Vibrio natriegens as a novel, fast-growing host for biotechnology.</title>
        <authorList>
            <person name="Weinstock M.T."/>
            <person name="Hesek E.D."/>
            <person name="Wilson C.M."/>
            <person name="Gibson D.G."/>
        </authorList>
    </citation>
    <scope>NUCLEOTIDE SEQUENCE [LARGE SCALE GENOMIC DNA]</scope>
    <source>
        <strain evidence="12 13">ATCC 14048</strain>
    </source>
</reference>
<dbReference type="Proteomes" id="UP000092741">
    <property type="component" value="Chromosome 1"/>
</dbReference>
<sequence length="182" mass="20004">MRTIETITQPITAIAKFDLALSSVCLQHRFNQQVANISKGISHSGDGHLYLVLGVLAWYLDKEQGLWFLLAGLLAFAVELPIYWTLKNSFKRRRPEELSALLPAFITPSDRYSLPSGHTAAAFVMATLIDHFYPQLGFAAYFWASLIGSARIFLGVHFFTDIIIGALLGSLCGGLAISMIGV</sequence>
<name>A0AAN1CUY4_VIBNA</name>
<dbReference type="CDD" id="cd01610">
    <property type="entry name" value="PAP2_like"/>
    <property type="match status" value="1"/>
</dbReference>
<dbReference type="InterPro" id="IPR036938">
    <property type="entry name" value="PAP2/HPO_sf"/>
</dbReference>
<evidence type="ECO:0000256" key="8">
    <source>
        <dbReference type="ARBA" id="ARBA00032707"/>
    </source>
</evidence>
<feature type="transmembrane region" description="Helical" evidence="10">
    <location>
        <begin position="162"/>
        <end position="181"/>
    </location>
</feature>
<accession>A0AAN1CUY4</accession>
<evidence type="ECO:0000256" key="3">
    <source>
        <dbReference type="ARBA" id="ARBA00022475"/>
    </source>
</evidence>
<dbReference type="SMART" id="SM00014">
    <property type="entry name" value="acidPPc"/>
    <property type="match status" value="1"/>
</dbReference>
<organism evidence="12 13">
    <name type="scientific">Vibrio natriegens NBRC 15636 = ATCC 14048 = DSM 759</name>
    <dbReference type="NCBI Taxonomy" id="1219067"/>
    <lineage>
        <taxon>Bacteria</taxon>
        <taxon>Pseudomonadati</taxon>
        <taxon>Pseudomonadota</taxon>
        <taxon>Gammaproteobacteria</taxon>
        <taxon>Vibrionales</taxon>
        <taxon>Vibrionaceae</taxon>
        <taxon>Vibrio</taxon>
    </lineage>
</organism>
<dbReference type="EMBL" id="CP016345">
    <property type="protein sequence ID" value="ANQ11558.1"/>
    <property type="molecule type" value="Genomic_DNA"/>
</dbReference>
<dbReference type="GO" id="GO:0005886">
    <property type="term" value="C:plasma membrane"/>
    <property type="evidence" value="ECO:0007669"/>
    <property type="project" value="UniProtKB-SubCell"/>
</dbReference>
<keyword evidence="5" id="KW-0378">Hydrolase</keyword>
<evidence type="ECO:0000256" key="4">
    <source>
        <dbReference type="ARBA" id="ARBA00022692"/>
    </source>
</evidence>
<dbReference type="InterPro" id="IPR000326">
    <property type="entry name" value="PAP2/HPO"/>
</dbReference>
<dbReference type="AlphaFoldDB" id="A0AAN1CUY4"/>
<dbReference type="KEGG" id="vna:PN96_11585"/>
<keyword evidence="4 10" id="KW-0812">Transmembrane</keyword>
<evidence type="ECO:0000256" key="6">
    <source>
        <dbReference type="ARBA" id="ARBA00022989"/>
    </source>
</evidence>
<evidence type="ECO:0000256" key="7">
    <source>
        <dbReference type="ARBA" id="ARBA00023136"/>
    </source>
</evidence>
<evidence type="ECO:0000256" key="1">
    <source>
        <dbReference type="ARBA" id="ARBA00004651"/>
    </source>
</evidence>
<protein>
    <recommendedName>
        <fullName evidence="2">undecaprenyl-diphosphate phosphatase</fullName>
        <ecNumber evidence="2">3.6.1.27</ecNumber>
    </recommendedName>
    <alternativeName>
        <fullName evidence="8">Undecaprenyl pyrophosphate phosphatase</fullName>
    </alternativeName>
</protein>
<feature type="transmembrane region" description="Helical" evidence="10">
    <location>
        <begin position="66"/>
        <end position="86"/>
    </location>
</feature>
<dbReference type="GO" id="GO:0050380">
    <property type="term" value="F:undecaprenyl-diphosphatase activity"/>
    <property type="evidence" value="ECO:0007669"/>
    <property type="project" value="UniProtKB-EC"/>
</dbReference>
<feature type="transmembrane region" description="Helical" evidence="10">
    <location>
        <begin position="138"/>
        <end position="156"/>
    </location>
</feature>
<evidence type="ECO:0000256" key="9">
    <source>
        <dbReference type="ARBA" id="ARBA00047594"/>
    </source>
</evidence>
<dbReference type="Gene3D" id="1.20.144.10">
    <property type="entry name" value="Phosphatidic acid phosphatase type 2/haloperoxidase"/>
    <property type="match status" value="1"/>
</dbReference>
<keyword evidence="7 10" id="KW-0472">Membrane</keyword>
<dbReference type="RefSeq" id="WP_020335846.1">
    <property type="nucleotide sequence ID" value="NZ_ATFJ01000038.1"/>
</dbReference>
<evidence type="ECO:0000256" key="5">
    <source>
        <dbReference type="ARBA" id="ARBA00022801"/>
    </source>
</evidence>
<keyword evidence="6 10" id="KW-1133">Transmembrane helix</keyword>
<evidence type="ECO:0000313" key="12">
    <source>
        <dbReference type="EMBL" id="ANQ11558.1"/>
    </source>
</evidence>
<gene>
    <name evidence="12" type="ORF">BA890_01745</name>
</gene>
<evidence type="ECO:0000256" key="2">
    <source>
        <dbReference type="ARBA" id="ARBA00012374"/>
    </source>
</evidence>
<feature type="domain" description="Phosphatidic acid phosphatase type 2/haloperoxidase" evidence="11">
    <location>
        <begin position="71"/>
        <end position="177"/>
    </location>
</feature>
<comment type="catalytic activity">
    <reaction evidence="9">
        <text>di-trans,octa-cis-undecaprenyl diphosphate + H2O = di-trans,octa-cis-undecaprenyl phosphate + phosphate + H(+)</text>
        <dbReference type="Rhea" id="RHEA:28094"/>
        <dbReference type="ChEBI" id="CHEBI:15377"/>
        <dbReference type="ChEBI" id="CHEBI:15378"/>
        <dbReference type="ChEBI" id="CHEBI:43474"/>
        <dbReference type="ChEBI" id="CHEBI:58405"/>
        <dbReference type="ChEBI" id="CHEBI:60392"/>
        <dbReference type="EC" id="3.6.1.27"/>
    </reaction>
</comment>
<evidence type="ECO:0000259" key="11">
    <source>
        <dbReference type="SMART" id="SM00014"/>
    </source>
</evidence>
<keyword evidence="13" id="KW-1185">Reference proteome</keyword>
<proteinExistence type="predicted"/>
<comment type="subcellular location">
    <subcellularLocation>
        <location evidence="1">Cell membrane</location>
        <topology evidence="1">Multi-pass membrane protein</topology>
    </subcellularLocation>
</comment>
<dbReference type="Pfam" id="PF01569">
    <property type="entry name" value="PAP2"/>
    <property type="match status" value="1"/>
</dbReference>
<keyword evidence="3" id="KW-1003">Cell membrane</keyword>
<evidence type="ECO:0000313" key="13">
    <source>
        <dbReference type="Proteomes" id="UP000092741"/>
    </source>
</evidence>
<dbReference type="EC" id="3.6.1.27" evidence="2"/>
<dbReference type="SUPFAM" id="SSF48317">
    <property type="entry name" value="Acid phosphatase/Vanadium-dependent haloperoxidase"/>
    <property type="match status" value="1"/>
</dbReference>
<dbReference type="PANTHER" id="PTHR14969">
    <property type="entry name" value="SPHINGOSINE-1-PHOSPHATE PHOSPHOHYDROLASE"/>
    <property type="match status" value="1"/>
</dbReference>
<dbReference type="GeneID" id="70913451"/>